<name>A0A4V1J3F4_9ASCO</name>
<protein>
    <recommendedName>
        <fullName evidence="4">EKC/KEOPS complex subunit CGI121</fullName>
    </recommendedName>
    <alternativeName>
        <fullName evidence="3">EKC/KEOPS complex subunit cgi121</fullName>
    </alternativeName>
</protein>
<accession>A0A4V1J3F4</accession>
<keyword evidence="6 8" id="KW-0539">Nucleus</keyword>
<reference evidence="10" key="1">
    <citation type="journal article" date="2018" name="Nat. Microbiol.">
        <title>Leveraging single-cell genomics to expand the fungal tree of life.</title>
        <authorList>
            <person name="Ahrendt S.R."/>
            <person name="Quandt C.A."/>
            <person name="Ciobanu D."/>
            <person name="Clum A."/>
            <person name="Salamov A."/>
            <person name="Andreopoulos B."/>
            <person name="Cheng J.F."/>
            <person name="Woyke T."/>
            <person name="Pelin A."/>
            <person name="Henrissat B."/>
            <person name="Reynolds N.K."/>
            <person name="Benny G.L."/>
            <person name="Smith M.E."/>
            <person name="James T.Y."/>
            <person name="Grigoriev I.V."/>
        </authorList>
    </citation>
    <scope>NUCLEOTIDE SEQUENCE [LARGE SCALE GENOMIC DNA]</scope>
    <source>
        <strain evidence="10">Baker2002</strain>
    </source>
</reference>
<proteinExistence type="inferred from homology"/>
<evidence type="ECO:0000256" key="3">
    <source>
        <dbReference type="ARBA" id="ARBA00015316"/>
    </source>
</evidence>
<keyword evidence="5" id="KW-0819">tRNA processing</keyword>
<dbReference type="PANTHER" id="PTHR15840">
    <property type="entry name" value="CGI-121 FAMILY MEMBER"/>
    <property type="match status" value="1"/>
</dbReference>
<evidence type="ECO:0000256" key="7">
    <source>
        <dbReference type="ARBA" id="ARBA00025043"/>
    </source>
</evidence>
<dbReference type="PANTHER" id="PTHR15840:SF10">
    <property type="entry name" value="EKC_KEOPS COMPLEX SUBUNIT TPRKB"/>
    <property type="match status" value="1"/>
</dbReference>
<dbReference type="GO" id="GO:0005829">
    <property type="term" value="C:cytosol"/>
    <property type="evidence" value="ECO:0007669"/>
    <property type="project" value="TreeGrafter"/>
</dbReference>
<evidence type="ECO:0000256" key="4">
    <source>
        <dbReference type="ARBA" id="ARBA00016009"/>
    </source>
</evidence>
<dbReference type="GO" id="GO:0005634">
    <property type="term" value="C:nucleus"/>
    <property type="evidence" value="ECO:0007669"/>
    <property type="project" value="UniProtKB-SubCell"/>
</dbReference>
<evidence type="ECO:0000313" key="10">
    <source>
        <dbReference type="Proteomes" id="UP000268321"/>
    </source>
</evidence>
<sequence>MKIEFPQFPEKPIFVAYFDGLDSTVLATVKVQLLRRNDDYDYCFLSTTHLVSFQQLRSSLYTAVRNLKQDTMRTSSVNTEIIFSLSPVNNINDSLKRFGIDETRSDIVVVKVCSSEEDMDEIEKRVENLLGTSLSVLSDEVLFGRFDASKFRKLFKLQGVETQADLTQGATESSLLSGL</sequence>
<evidence type="ECO:0000256" key="5">
    <source>
        <dbReference type="ARBA" id="ARBA00022694"/>
    </source>
</evidence>
<dbReference type="GO" id="GO:0002949">
    <property type="term" value="P:tRNA threonylcarbamoyladenosine modification"/>
    <property type="evidence" value="ECO:0007669"/>
    <property type="project" value="TreeGrafter"/>
</dbReference>
<dbReference type="AlphaFoldDB" id="A0A4V1J3F4"/>
<organism evidence="9 10">
    <name type="scientific">Metschnikowia bicuspidata</name>
    <dbReference type="NCBI Taxonomy" id="27322"/>
    <lineage>
        <taxon>Eukaryota</taxon>
        <taxon>Fungi</taxon>
        <taxon>Dikarya</taxon>
        <taxon>Ascomycota</taxon>
        <taxon>Saccharomycotina</taxon>
        <taxon>Pichiomycetes</taxon>
        <taxon>Metschnikowiaceae</taxon>
        <taxon>Metschnikowia</taxon>
    </lineage>
</organism>
<comment type="similarity">
    <text evidence="2 8">Belongs to the CGI121/TPRKB family.</text>
</comment>
<dbReference type="EMBL" id="ML004436">
    <property type="protein sequence ID" value="RKP31869.1"/>
    <property type="molecule type" value="Genomic_DNA"/>
</dbReference>
<dbReference type="OrthoDB" id="329139at2759"/>
<dbReference type="GO" id="GO:0000408">
    <property type="term" value="C:EKC/KEOPS complex"/>
    <property type="evidence" value="ECO:0007669"/>
    <property type="project" value="TreeGrafter"/>
</dbReference>
<gene>
    <name evidence="9" type="ORF">METBISCDRAFT_21969</name>
</gene>
<dbReference type="Gene3D" id="3.30.2380.10">
    <property type="entry name" value="CGI121/TPRKB"/>
    <property type="match status" value="1"/>
</dbReference>
<comment type="function">
    <text evidence="7">Component of the EKC/KEOPS complex that is required for the formation of a threonylcarbamoyl group on adenosine at position 37 (t(6)A37) in tRNAs that read codons beginning with adenine. The complex is probably involved in the transfer of the threonylcarbamoyl moiety of threonylcarbamoyl-AMP (TC-AMP) to the N6 group of A37. CGI121 acts as an allosteric effector that regulates the t(6)A activity of the complex. The EKC/KEOPS complex also promotes both telomere uncapping and telomere elongation. The complex is required for efficient recruitment of transcriptional coactivators. CGI121 is not required for tRNA modification.</text>
</comment>
<dbReference type="Pfam" id="PF08617">
    <property type="entry name" value="CGI-121"/>
    <property type="match status" value="1"/>
</dbReference>
<dbReference type="SUPFAM" id="SSF143870">
    <property type="entry name" value="PF0523-like"/>
    <property type="match status" value="1"/>
</dbReference>
<evidence type="ECO:0000256" key="2">
    <source>
        <dbReference type="ARBA" id="ARBA00005546"/>
    </source>
</evidence>
<comment type="subcellular location">
    <subcellularLocation>
        <location evidence="1">Nucleus</location>
    </subcellularLocation>
</comment>
<evidence type="ECO:0000256" key="8">
    <source>
        <dbReference type="RuleBase" id="RU004398"/>
    </source>
</evidence>
<evidence type="ECO:0000313" key="9">
    <source>
        <dbReference type="EMBL" id="RKP31869.1"/>
    </source>
</evidence>
<dbReference type="InterPro" id="IPR036504">
    <property type="entry name" value="CGI121/TPRKB_sf"/>
</dbReference>
<evidence type="ECO:0000256" key="1">
    <source>
        <dbReference type="ARBA" id="ARBA00004123"/>
    </source>
</evidence>
<evidence type="ECO:0000256" key="6">
    <source>
        <dbReference type="ARBA" id="ARBA00023242"/>
    </source>
</evidence>
<dbReference type="InterPro" id="IPR013926">
    <property type="entry name" value="CGI121/TPRKB"/>
</dbReference>
<dbReference type="Proteomes" id="UP000268321">
    <property type="component" value="Unassembled WGS sequence"/>
</dbReference>
<keyword evidence="10" id="KW-1185">Reference proteome</keyword>